<evidence type="ECO:0000256" key="2">
    <source>
        <dbReference type="ARBA" id="ARBA00010447"/>
    </source>
</evidence>
<proteinExistence type="inferred from homology"/>
<name>A0A2H0W3D4_9BACT</name>
<dbReference type="PIRSF" id="PIRSF005572">
    <property type="entry name" value="NifS"/>
    <property type="match status" value="1"/>
</dbReference>
<dbReference type="SUPFAM" id="SSF53383">
    <property type="entry name" value="PLP-dependent transferases"/>
    <property type="match status" value="1"/>
</dbReference>
<dbReference type="InterPro" id="IPR015421">
    <property type="entry name" value="PyrdxlP-dep_Trfase_major"/>
</dbReference>
<evidence type="ECO:0000256" key="3">
    <source>
        <dbReference type="ARBA" id="ARBA00012239"/>
    </source>
</evidence>
<keyword evidence="4" id="KW-0808">Transferase</keyword>
<dbReference type="InterPro" id="IPR010970">
    <property type="entry name" value="Cys_dSase_SufS"/>
</dbReference>
<dbReference type="CDD" id="cd06453">
    <property type="entry name" value="SufS_like"/>
    <property type="match status" value="1"/>
</dbReference>
<dbReference type="Proteomes" id="UP000229056">
    <property type="component" value="Unassembled WGS sequence"/>
</dbReference>
<dbReference type="Gene3D" id="3.40.640.10">
    <property type="entry name" value="Type I PLP-dependent aspartate aminotransferase-like (Major domain)"/>
    <property type="match status" value="1"/>
</dbReference>
<keyword evidence="5" id="KW-0663">Pyridoxal phosphate</keyword>
<evidence type="ECO:0000256" key="1">
    <source>
        <dbReference type="ARBA" id="ARBA00001933"/>
    </source>
</evidence>
<dbReference type="GO" id="GO:0031071">
    <property type="term" value="F:cysteine desulfurase activity"/>
    <property type="evidence" value="ECO:0007669"/>
    <property type="project" value="UniProtKB-EC"/>
</dbReference>
<sequence length="402" mass="44658">MKNLVSKNNFPIFSGRYKKMVYLDSAATSQKPQVVIKAETDWYTKYNANIHRGAYKLAEEATELFETTRQRVASFIGAKNYKSIVFTKGTTEGINLVVSAFARHNLKSGDTILLTEMEHHANIVPWQLLAQEIGLKIKYWPVTITGELDMANLDELLTGVKFLSLVHISNVLGTVNPVEKIITQVKKKNVFVLVDAAQSVGHLPVNVSKIKPDFLVFSSHKMLGPTGLGVLYVNPELFADMRPYQAGGEMIAEVGFEFTTFKKMPWLLEAGTQPLAQVYALGATIDYINTLGLKNIYLHSKSLTAYAYEELSKINGLKIYGPNANKRLGLISFSIGKLHAHDLATLLDRQNIFIRAGHHCAMPLHTKLKVAATARISFGVYNTKADIDSVVSALKSILKTWN</sequence>
<comment type="cofactor">
    <cofactor evidence="1">
        <name>pyridoxal 5'-phosphate</name>
        <dbReference type="ChEBI" id="CHEBI:597326"/>
    </cofactor>
</comment>
<dbReference type="PANTHER" id="PTHR43586:SF8">
    <property type="entry name" value="CYSTEINE DESULFURASE 1, CHLOROPLASTIC"/>
    <property type="match status" value="1"/>
</dbReference>
<evidence type="ECO:0000256" key="5">
    <source>
        <dbReference type="ARBA" id="ARBA00022898"/>
    </source>
</evidence>
<organism evidence="8 9">
    <name type="scientific">Candidatus Buchananbacteria bacterium CG10_big_fil_rev_8_21_14_0_10_33_19</name>
    <dbReference type="NCBI Taxonomy" id="1974525"/>
    <lineage>
        <taxon>Bacteria</taxon>
        <taxon>Candidatus Buchananiibacteriota</taxon>
    </lineage>
</organism>
<dbReference type="InterPro" id="IPR016454">
    <property type="entry name" value="Cysteine_dSase"/>
</dbReference>
<dbReference type="InterPro" id="IPR000192">
    <property type="entry name" value="Aminotrans_V_dom"/>
</dbReference>
<dbReference type="GO" id="GO:0006534">
    <property type="term" value="P:cysteine metabolic process"/>
    <property type="evidence" value="ECO:0007669"/>
    <property type="project" value="InterPro"/>
</dbReference>
<dbReference type="GO" id="GO:0030170">
    <property type="term" value="F:pyridoxal phosphate binding"/>
    <property type="evidence" value="ECO:0007669"/>
    <property type="project" value="InterPro"/>
</dbReference>
<comment type="caution">
    <text evidence="8">The sequence shown here is derived from an EMBL/GenBank/DDBJ whole genome shotgun (WGS) entry which is preliminary data.</text>
</comment>
<reference evidence="9" key="1">
    <citation type="submission" date="2017-09" db="EMBL/GenBank/DDBJ databases">
        <title>Depth-based differentiation of microbial function through sediment-hosted aquifers and enrichment of novel symbionts in the deep terrestrial subsurface.</title>
        <authorList>
            <person name="Probst A.J."/>
            <person name="Ladd B."/>
            <person name="Jarett J.K."/>
            <person name="Geller-Mcgrath D.E."/>
            <person name="Sieber C.M.K."/>
            <person name="Emerson J.B."/>
            <person name="Anantharaman K."/>
            <person name="Thomas B.C."/>
            <person name="Malmstrom R."/>
            <person name="Stieglmeier M."/>
            <person name="Klingl A."/>
            <person name="Woyke T."/>
            <person name="Ryan C.M."/>
            <person name="Banfield J.F."/>
        </authorList>
    </citation>
    <scope>NUCLEOTIDE SEQUENCE [LARGE SCALE GENOMIC DNA]</scope>
</reference>
<dbReference type="InterPro" id="IPR015422">
    <property type="entry name" value="PyrdxlP-dep_Trfase_small"/>
</dbReference>
<dbReference type="AlphaFoldDB" id="A0A2H0W3D4"/>
<comment type="similarity">
    <text evidence="2">Belongs to the class-V pyridoxal-phosphate-dependent aminotransferase family. Csd subfamily.</text>
</comment>
<dbReference type="EC" id="2.8.1.7" evidence="3"/>
<dbReference type="PANTHER" id="PTHR43586">
    <property type="entry name" value="CYSTEINE DESULFURASE"/>
    <property type="match status" value="1"/>
</dbReference>
<evidence type="ECO:0000259" key="7">
    <source>
        <dbReference type="Pfam" id="PF00266"/>
    </source>
</evidence>
<evidence type="ECO:0000256" key="4">
    <source>
        <dbReference type="ARBA" id="ARBA00022679"/>
    </source>
</evidence>
<dbReference type="NCBIfam" id="TIGR01979">
    <property type="entry name" value="sufS"/>
    <property type="match status" value="1"/>
</dbReference>
<evidence type="ECO:0000313" key="8">
    <source>
        <dbReference type="EMBL" id="PIS05777.1"/>
    </source>
</evidence>
<protein>
    <recommendedName>
        <fullName evidence="3">cysteine desulfurase</fullName>
        <ecNumber evidence="3">2.8.1.7</ecNumber>
    </recommendedName>
</protein>
<comment type="catalytic activity">
    <reaction evidence="6">
        <text>(sulfur carrier)-H + L-cysteine = (sulfur carrier)-SH + L-alanine</text>
        <dbReference type="Rhea" id="RHEA:43892"/>
        <dbReference type="Rhea" id="RHEA-COMP:14737"/>
        <dbReference type="Rhea" id="RHEA-COMP:14739"/>
        <dbReference type="ChEBI" id="CHEBI:29917"/>
        <dbReference type="ChEBI" id="CHEBI:35235"/>
        <dbReference type="ChEBI" id="CHEBI:57972"/>
        <dbReference type="ChEBI" id="CHEBI:64428"/>
        <dbReference type="EC" id="2.8.1.7"/>
    </reaction>
</comment>
<dbReference type="InterPro" id="IPR015424">
    <property type="entry name" value="PyrdxlP-dep_Trfase"/>
</dbReference>
<feature type="domain" description="Aminotransferase class V" evidence="7">
    <location>
        <begin position="21"/>
        <end position="389"/>
    </location>
</feature>
<dbReference type="EMBL" id="PEZY01000012">
    <property type="protein sequence ID" value="PIS05777.1"/>
    <property type="molecule type" value="Genomic_DNA"/>
</dbReference>
<evidence type="ECO:0000313" key="9">
    <source>
        <dbReference type="Proteomes" id="UP000229056"/>
    </source>
</evidence>
<accession>A0A2H0W3D4</accession>
<dbReference type="Pfam" id="PF00266">
    <property type="entry name" value="Aminotran_5"/>
    <property type="match status" value="1"/>
</dbReference>
<dbReference type="Gene3D" id="3.90.1150.10">
    <property type="entry name" value="Aspartate Aminotransferase, domain 1"/>
    <property type="match status" value="1"/>
</dbReference>
<evidence type="ECO:0000256" key="6">
    <source>
        <dbReference type="ARBA" id="ARBA00050776"/>
    </source>
</evidence>
<gene>
    <name evidence="8" type="ORF">COT80_03345</name>
</gene>